<proteinExistence type="inferred from homology"/>
<dbReference type="Pfam" id="PF00013">
    <property type="entry name" value="KH_1"/>
    <property type="match status" value="1"/>
</dbReference>
<dbReference type="InterPro" id="IPR004087">
    <property type="entry name" value="KH_dom"/>
</dbReference>
<reference evidence="11 12" key="1">
    <citation type="submission" date="2015-12" db="EMBL/GenBank/DDBJ databases">
        <title>Draft genome sequence of the thermoanaerobe Thermotalea metallivorans, an isolate from the runoff channel of the Great Artesian Basin, Australia.</title>
        <authorList>
            <person name="Patel B.K."/>
        </authorList>
    </citation>
    <scope>NUCLEOTIDE SEQUENCE [LARGE SCALE GENOMIC DNA]</scope>
    <source>
        <strain evidence="11 12">B2-1</strain>
    </source>
</reference>
<feature type="domain" description="HD" evidence="10">
    <location>
        <begin position="335"/>
        <end position="428"/>
    </location>
</feature>
<dbReference type="NCBIfam" id="TIGR03319">
    <property type="entry name" value="RNase_Y"/>
    <property type="match status" value="1"/>
</dbReference>
<feature type="transmembrane region" description="Helical" evidence="7">
    <location>
        <begin position="9"/>
        <end position="30"/>
    </location>
</feature>
<dbReference type="Pfam" id="PF12072">
    <property type="entry name" value="RNase_Y_N"/>
    <property type="match status" value="1"/>
</dbReference>
<keyword evidence="7" id="KW-1003">Cell membrane</keyword>
<dbReference type="AlphaFoldDB" id="A0A140L5I9"/>
<keyword evidence="12" id="KW-1185">Reference proteome</keyword>
<keyword evidence="3 7" id="KW-0378">Hydrolase</keyword>
<keyword evidence="7" id="KW-0812">Transmembrane</keyword>
<dbReference type="PROSITE" id="PS51831">
    <property type="entry name" value="HD"/>
    <property type="match status" value="1"/>
</dbReference>
<dbReference type="GO" id="GO:0003723">
    <property type="term" value="F:RNA binding"/>
    <property type="evidence" value="ECO:0007669"/>
    <property type="project" value="UniProtKB-UniRule"/>
</dbReference>
<dbReference type="InterPro" id="IPR017705">
    <property type="entry name" value="Ribonuclease_Y"/>
</dbReference>
<dbReference type="InterPro" id="IPR006675">
    <property type="entry name" value="HDIG_dom"/>
</dbReference>
<dbReference type="InterPro" id="IPR036612">
    <property type="entry name" value="KH_dom_type_1_sf"/>
</dbReference>
<evidence type="ECO:0000256" key="9">
    <source>
        <dbReference type="SAM" id="Coils"/>
    </source>
</evidence>
<evidence type="ECO:0000256" key="4">
    <source>
        <dbReference type="ARBA" id="ARBA00022884"/>
    </source>
</evidence>
<dbReference type="InterPro" id="IPR004088">
    <property type="entry name" value="KH_dom_type_1"/>
</dbReference>
<dbReference type="GO" id="GO:0016787">
    <property type="term" value="F:hydrolase activity"/>
    <property type="evidence" value="ECO:0007669"/>
    <property type="project" value="UniProtKB-KW"/>
</dbReference>
<dbReference type="PROSITE" id="PS50084">
    <property type="entry name" value="KH_TYPE_1"/>
    <property type="match status" value="1"/>
</dbReference>
<sequence length="519" mass="59194">MGRCFNINGVYFIVTIVVMAAVSFIVGYFVRKNIAEGKINNAEQRAKEILAEAQKDAETTKKEILLEAKEEVHKLRSDFEKDSRERRNEIQRLERRLLQKEETLDRKSENLEKKEEMYNKKLREIAEKEEQIKELYQKELQELERISGLTSEEAKELLLNDIQKEIKHEAAMMIKEIEQKAREEGEKRAKEIISYAIQKCAADHVAETTVSVVALPNDEMKGRIIGREGRNIRALETLTGIDLIIDDTPEAVILSGFDPIRREVARVALEKLIVDGRIHPARIEEMVEKAKKEVNNMIKEEGEQATFETGVHGLHPELVKLLGRLKFRTSYGQNVLKHSIEVSHLAGLMAAELGADVKIAKRAGLLHDIGKAVDHEVEGTHVEIGIDLLKKYRESHEVIHAMSTHHGDYEPQTIEAVLVTAADAISAARPGARRETLETYIKRLEKLEEIANSYEGVEKSFAIQAGREIRIMVKPEEMSDEDIIYLARDITKKIENELEYPGQIKVNVIRETRAIEYAK</sequence>
<evidence type="ECO:0000256" key="6">
    <source>
        <dbReference type="ARBA" id="ARBA00073072"/>
    </source>
</evidence>
<evidence type="ECO:0000259" key="10">
    <source>
        <dbReference type="PROSITE" id="PS51831"/>
    </source>
</evidence>
<dbReference type="GO" id="GO:0006402">
    <property type="term" value="P:mRNA catabolic process"/>
    <property type="evidence" value="ECO:0007669"/>
    <property type="project" value="UniProtKB-UniRule"/>
</dbReference>
<dbReference type="Pfam" id="PF01966">
    <property type="entry name" value="HD"/>
    <property type="match status" value="1"/>
</dbReference>
<evidence type="ECO:0000256" key="3">
    <source>
        <dbReference type="ARBA" id="ARBA00022801"/>
    </source>
</evidence>
<evidence type="ECO:0000256" key="1">
    <source>
        <dbReference type="ARBA" id="ARBA00022722"/>
    </source>
</evidence>
<evidence type="ECO:0000256" key="8">
    <source>
        <dbReference type="NCBIfam" id="TIGR03319"/>
    </source>
</evidence>
<evidence type="ECO:0000256" key="2">
    <source>
        <dbReference type="ARBA" id="ARBA00022759"/>
    </source>
</evidence>
<dbReference type="RefSeq" id="WP_068556173.1">
    <property type="nucleotide sequence ID" value="NZ_LOEE01000031.1"/>
</dbReference>
<keyword evidence="9" id="KW-0175">Coiled coil</keyword>
<dbReference type="Gene3D" id="1.10.3210.10">
    <property type="entry name" value="Hypothetical protein af1432"/>
    <property type="match status" value="1"/>
</dbReference>
<evidence type="ECO:0000313" key="11">
    <source>
        <dbReference type="EMBL" id="KXG75814.1"/>
    </source>
</evidence>
<dbReference type="SMART" id="SM00471">
    <property type="entry name" value="HDc"/>
    <property type="match status" value="1"/>
</dbReference>
<comment type="function">
    <text evidence="7">Endoribonuclease that initiates mRNA decay.</text>
</comment>
<dbReference type="CDD" id="cd00077">
    <property type="entry name" value="HDc"/>
    <property type="match status" value="1"/>
</dbReference>
<organism evidence="11 12">
    <name type="scientific">Thermotalea metallivorans</name>
    <dbReference type="NCBI Taxonomy" id="520762"/>
    <lineage>
        <taxon>Bacteria</taxon>
        <taxon>Bacillati</taxon>
        <taxon>Bacillota</taxon>
        <taxon>Clostridia</taxon>
        <taxon>Peptostreptococcales</taxon>
        <taxon>Thermotaleaceae</taxon>
        <taxon>Thermotalea</taxon>
    </lineage>
</organism>
<dbReference type="CDD" id="cd22431">
    <property type="entry name" value="KH-I_RNaseY"/>
    <property type="match status" value="1"/>
</dbReference>
<dbReference type="OrthoDB" id="9803205at2"/>
<dbReference type="EMBL" id="LOEE01000031">
    <property type="protein sequence ID" value="KXG75814.1"/>
    <property type="molecule type" value="Genomic_DNA"/>
</dbReference>
<dbReference type="InterPro" id="IPR003607">
    <property type="entry name" value="HD/PDEase_dom"/>
</dbReference>
<keyword evidence="4 7" id="KW-0694">RNA-binding</keyword>
<keyword evidence="7" id="KW-0472">Membrane</keyword>
<evidence type="ECO:0000256" key="7">
    <source>
        <dbReference type="HAMAP-Rule" id="MF_00335"/>
    </source>
</evidence>
<protein>
    <recommendedName>
        <fullName evidence="6 7">Ribonuclease Y</fullName>
        <shortName evidence="7">RNase Y</shortName>
        <ecNumber evidence="7 8">3.1.-.-</ecNumber>
    </recommendedName>
</protein>
<dbReference type="GO" id="GO:0005886">
    <property type="term" value="C:plasma membrane"/>
    <property type="evidence" value="ECO:0007669"/>
    <property type="project" value="UniProtKB-SubCell"/>
</dbReference>
<dbReference type="SMART" id="SM00322">
    <property type="entry name" value="KH"/>
    <property type="match status" value="1"/>
</dbReference>
<dbReference type="STRING" id="520762.AN619_15680"/>
<name>A0A140L5I9_9FIRM</name>
<accession>A0A140L5I9</accession>
<dbReference type="SUPFAM" id="SSF109604">
    <property type="entry name" value="HD-domain/PDEase-like"/>
    <property type="match status" value="1"/>
</dbReference>
<dbReference type="PANTHER" id="PTHR12826:SF15">
    <property type="entry name" value="RIBONUCLEASE Y"/>
    <property type="match status" value="1"/>
</dbReference>
<dbReference type="PATRIC" id="fig|520762.4.peg.1737"/>
<dbReference type="GO" id="GO:0004521">
    <property type="term" value="F:RNA endonuclease activity"/>
    <property type="evidence" value="ECO:0007669"/>
    <property type="project" value="UniProtKB-UniRule"/>
</dbReference>
<dbReference type="InterPro" id="IPR022711">
    <property type="entry name" value="RNase_Y_N"/>
</dbReference>
<comment type="subcellular location">
    <subcellularLocation>
        <location evidence="7">Cell membrane</location>
        <topology evidence="7">Single-pass membrane protein</topology>
    </subcellularLocation>
</comment>
<feature type="coiled-coil region" evidence="9">
    <location>
        <begin position="32"/>
        <end position="146"/>
    </location>
</feature>
<keyword evidence="2 7" id="KW-0255">Endonuclease</keyword>
<dbReference type="PANTHER" id="PTHR12826">
    <property type="entry name" value="RIBONUCLEASE Y"/>
    <property type="match status" value="1"/>
</dbReference>
<dbReference type="EC" id="3.1.-.-" evidence="7 8"/>
<dbReference type="SUPFAM" id="SSF54791">
    <property type="entry name" value="Eukaryotic type KH-domain (KH-domain type I)"/>
    <property type="match status" value="1"/>
</dbReference>
<dbReference type="Gene3D" id="3.30.1370.10">
    <property type="entry name" value="K Homology domain, type 1"/>
    <property type="match status" value="1"/>
</dbReference>
<comment type="caution">
    <text evidence="11">The sequence shown here is derived from an EMBL/GenBank/DDBJ whole genome shotgun (WGS) entry which is preliminary data.</text>
</comment>
<evidence type="ECO:0000256" key="5">
    <source>
        <dbReference type="ARBA" id="ARBA00061537"/>
    </source>
</evidence>
<keyword evidence="7" id="KW-1133">Transmembrane helix</keyword>
<dbReference type="FunFam" id="3.30.1370.10:FF:000006">
    <property type="entry name" value="Ribonuclease Y"/>
    <property type="match status" value="1"/>
</dbReference>
<dbReference type="InterPro" id="IPR006674">
    <property type="entry name" value="HD_domain"/>
</dbReference>
<dbReference type="NCBIfam" id="TIGR00277">
    <property type="entry name" value="HDIG"/>
    <property type="match status" value="1"/>
</dbReference>
<gene>
    <name evidence="7 11" type="primary">rny</name>
    <name evidence="11" type="ORF">AN619_15680</name>
</gene>
<evidence type="ECO:0000313" key="12">
    <source>
        <dbReference type="Proteomes" id="UP000070456"/>
    </source>
</evidence>
<comment type="similarity">
    <text evidence="5 7">Belongs to the RNase Y family.</text>
</comment>
<dbReference type="HAMAP" id="MF_00335">
    <property type="entry name" value="RNase_Y"/>
    <property type="match status" value="1"/>
</dbReference>
<keyword evidence="1 7" id="KW-0540">Nuclease</keyword>
<dbReference type="Proteomes" id="UP000070456">
    <property type="component" value="Unassembled WGS sequence"/>
</dbReference>
<dbReference type="FunFam" id="1.10.3210.10:FF:000003">
    <property type="entry name" value="Ribonuclease Y"/>
    <property type="match status" value="1"/>
</dbReference>